<dbReference type="RefSeq" id="WP_176575190.1">
    <property type="nucleotide sequence ID" value="NZ_CBDRGH010000025.1"/>
</dbReference>
<evidence type="ECO:0000256" key="1">
    <source>
        <dbReference type="SAM" id="MobiDB-lite"/>
    </source>
</evidence>
<protein>
    <recommendedName>
        <fullName evidence="4">Peptidase inhibitor family I36 protein</fullName>
    </recommendedName>
</protein>
<evidence type="ECO:0000313" key="3">
    <source>
        <dbReference type="Proteomes" id="UP000509418"/>
    </source>
</evidence>
<evidence type="ECO:0000313" key="2">
    <source>
        <dbReference type="EMBL" id="QKZ18143.1"/>
    </source>
</evidence>
<sequence>MGGASPGNWAAQSPDQGLRRTFGTPDQGRDILKVISLRAKTAAGAFAVTVAALLSTATPAQAATYNVTDNCDVPWIACSYGDLWLFYNSKEIAVQDGYYKSAYATFYANVDDHWGTSQYQGSTLTTYRYVFGSGGNGNGQYMKNNAASVQNCAPNDNYRVYYSSGFGGTSQYFAKNGPYGDCNITNLISALKNNNASSHFA</sequence>
<dbReference type="Proteomes" id="UP000509418">
    <property type="component" value="Chromosome"/>
</dbReference>
<keyword evidence="3" id="KW-1185">Reference proteome</keyword>
<proteinExistence type="predicted"/>
<gene>
    <name evidence="2" type="ORF">HUT05_12735</name>
</gene>
<organism evidence="2 3">
    <name type="scientific">Streptomyces chartreusis</name>
    <dbReference type="NCBI Taxonomy" id="1969"/>
    <lineage>
        <taxon>Bacteria</taxon>
        <taxon>Bacillati</taxon>
        <taxon>Actinomycetota</taxon>
        <taxon>Actinomycetes</taxon>
        <taxon>Kitasatosporales</taxon>
        <taxon>Streptomycetaceae</taxon>
        <taxon>Streptomyces</taxon>
    </lineage>
</organism>
<name>A0A7H8T3R9_STRCX</name>
<dbReference type="AlphaFoldDB" id="A0A7H8T3R9"/>
<reference evidence="2 3" key="1">
    <citation type="submission" date="2020-06" db="EMBL/GenBank/DDBJ databases">
        <title>Genome mining for natural products.</title>
        <authorList>
            <person name="Zhang B."/>
            <person name="Shi J."/>
            <person name="Ge H."/>
        </authorList>
    </citation>
    <scope>NUCLEOTIDE SEQUENCE [LARGE SCALE GENOMIC DNA]</scope>
    <source>
        <strain evidence="2 3">NA02069</strain>
    </source>
</reference>
<feature type="region of interest" description="Disordered" evidence="1">
    <location>
        <begin position="1"/>
        <end position="24"/>
    </location>
</feature>
<evidence type="ECO:0008006" key="4">
    <source>
        <dbReference type="Google" id="ProtNLM"/>
    </source>
</evidence>
<accession>A0A7H8T3R9</accession>
<dbReference type="EMBL" id="CP056041">
    <property type="protein sequence ID" value="QKZ18143.1"/>
    <property type="molecule type" value="Genomic_DNA"/>
</dbReference>